<gene>
    <name evidence="7" type="ORF">NWFMUON74_38620</name>
</gene>
<protein>
    <recommendedName>
        <fullName evidence="9">Polyprenyl synthetase</fullName>
    </recommendedName>
</protein>
<evidence type="ECO:0000256" key="4">
    <source>
        <dbReference type="ARBA" id="ARBA00022679"/>
    </source>
</evidence>
<accession>A0A7G1KM09</accession>
<dbReference type="InterPro" id="IPR033749">
    <property type="entry name" value="Polyprenyl_synt_CS"/>
</dbReference>
<dbReference type="EMBL" id="AP023396">
    <property type="protein sequence ID" value="BCK56090.1"/>
    <property type="molecule type" value="Genomic_DNA"/>
</dbReference>
<evidence type="ECO:0000313" key="8">
    <source>
        <dbReference type="Proteomes" id="UP000516173"/>
    </source>
</evidence>
<keyword evidence="6" id="KW-0460">Magnesium</keyword>
<evidence type="ECO:0008006" key="9">
    <source>
        <dbReference type="Google" id="ProtNLM"/>
    </source>
</evidence>
<reference evidence="7 8" key="1">
    <citation type="submission" date="2020-08" db="EMBL/GenBank/DDBJ databases">
        <title>Genome Sequencing of Nocardia wallacei strain FMUON74 and assembly.</title>
        <authorList>
            <person name="Toyokawa M."/>
            <person name="Uesaka K."/>
        </authorList>
    </citation>
    <scope>NUCLEOTIDE SEQUENCE [LARGE SCALE GENOMIC DNA]</scope>
    <source>
        <strain evidence="7 8">FMUON74</strain>
    </source>
</reference>
<proteinExistence type="inferred from homology"/>
<evidence type="ECO:0000256" key="3">
    <source>
        <dbReference type="ARBA" id="ARBA00006706"/>
    </source>
</evidence>
<dbReference type="GO" id="GO:0004659">
    <property type="term" value="F:prenyltransferase activity"/>
    <property type="evidence" value="ECO:0007669"/>
    <property type="project" value="InterPro"/>
</dbReference>
<comment type="cofactor">
    <cofactor evidence="1">
        <name>Mg(2+)</name>
        <dbReference type="ChEBI" id="CHEBI:18420"/>
    </cofactor>
</comment>
<dbReference type="Pfam" id="PF00348">
    <property type="entry name" value="polyprenyl_synt"/>
    <property type="match status" value="1"/>
</dbReference>
<comment type="similarity">
    <text evidence="3">Belongs to the FPP/GGPP synthase family.</text>
</comment>
<dbReference type="GO" id="GO:0008299">
    <property type="term" value="P:isoprenoid biosynthetic process"/>
    <property type="evidence" value="ECO:0007669"/>
    <property type="project" value="InterPro"/>
</dbReference>
<dbReference type="GO" id="GO:0046872">
    <property type="term" value="F:metal ion binding"/>
    <property type="evidence" value="ECO:0007669"/>
    <property type="project" value="UniProtKB-KW"/>
</dbReference>
<organism evidence="7 8">
    <name type="scientific">Nocardia wallacei</name>
    <dbReference type="NCBI Taxonomy" id="480035"/>
    <lineage>
        <taxon>Bacteria</taxon>
        <taxon>Bacillati</taxon>
        <taxon>Actinomycetota</taxon>
        <taxon>Actinomycetes</taxon>
        <taxon>Mycobacteriales</taxon>
        <taxon>Nocardiaceae</taxon>
        <taxon>Nocardia</taxon>
    </lineage>
</organism>
<sequence length="147" mass="15959">MQLGATLAGGDPVVVNSFSRYALPLGEAFQLRDDLLGAFGDPRLTGKPDGDDLRAGKGTVLMATTRELADDVARRAIDAHLRRETVTEEDVACLREIMVATGAVKAIEERIGRQMRAAVRAADEIPTDTVVREALRDLASRTAYRNH</sequence>
<dbReference type="KEGG" id="nwl:NWFMUON74_38620"/>
<dbReference type="SUPFAM" id="SSF48576">
    <property type="entry name" value="Terpenoid synthases"/>
    <property type="match status" value="1"/>
</dbReference>
<evidence type="ECO:0000313" key="7">
    <source>
        <dbReference type="EMBL" id="BCK56090.1"/>
    </source>
</evidence>
<comment type="pathway">
    <text evidence="2">Isoprenoid biosynthesis.</text>
</comment>
<keyword evidence="8" id="KW-1185">Reference proteome</keyword>
<name>A0A7G1KM09_9NOCA</name>
<dbReference type="InterPro" id="IPR000092">
    <property type="entry name" value="Polyprenyl_synt"/>
</dbReference>
<dbReference type="Gene3D" id="1.10.600.10">
    <property type="entry name" value="Farnesyl Diphosphate Synthase"/>
    <property type="match status" value="1"/>
</dbReference>
<dbReference type="PANTHER" id="PTHR12001:SF85">
    <property type="entry name" value="SHORT CHAIN ISOPRENYL DIPHOSPHATE SYNTHASE"/>
    <property type="match status" value="1"/>
</dbReference>
<evidence type="ECO:0000256" key="5">
    <source>
        <dbReference type="ARBA" id="ARBA00022723"/>
    </source>
</evidence>
<dbReference type="AlphaFoldDB" id="A0A7G1KM09"/>
<evidence type="ECO:0000256" key="6">
    <source>
        <dbReference type="ARBA" id="ARBA00022842"/>
    </source>
</evidence>
<evidence type="ECO:0000256" key="2">
    <source>
        <dbReference type="ARBA" id="ARBA00005128"/>
    </source>
</evidence>
<keyword evidence="5" id="KW-0479">Metal-binding</keyword>
<dbReference type="Proteomes" id="UP000516173">
    <property type="component" value="Chromosome"/>
</dbReference>
<evidence type="ECO:0000256" key="1">
    <source>
        <dbReference type="ARBA" id="ARBA00001946"/>
    </source>
</evidence>
<dbReference type="PROSITE" id="PS00444">
    <property type="entry name" value="POLYPRENYL_SYNTHASE_2"/>
    <property type="match status" value="1"/>
</dbReference>
<dbReference type="PANTHER" id="PTHR12001">
    <property type="entry name" value="GERANYLGERANYL PYROPHOSPHATE SYNTHASE"/>
    <property type="match status" value="1"/>
</dbReference>
<keyword evidence="4" id="KW-0808">Transferase</keyword>
<dbReference type="InterPro" id="IPR008949">
    <property type="entry name" value="Isoprenoid_synthase_dom_sf"/>
</dbReference>